<gene>
    <name evidence="3" type="ORF">DSCW_38230</name>
</gene>
<name>A0A5K7Z3S5_9BACT</name>
<dbReference type="InterPro" id="IPR000305">
    <property type="entry name" value="GIY-YIG_endonuc"/>
</dbReference>
<dbReference type="SUPFAM" id="SSF82771">
    <property type="entry name" value="GIY-YIG endonuclease"/>
    <property type="match status" value="1"/>
</dbReference>
<evidence type="ECO:0000256" key="1">
    <source>
        <dbReference type="ARBA" id="ARBA00007435"/>
    </source>
</evidence>
<feature type="domain" description="GIY-YIG" evidence="2">
    <location>
        <begin position="4"/>
        <end position="81"/>
    </location>
</feature>
<organism evidence="3 4">
    <name type="scientific">Desulfosarcina widdelii</name>
    <dbReference type="NCBI Taxonomy" id="947919"/>
    <lineage>
        <taxon>Bacteria</taxon>
        <taxon>Pseudomonadati</taxon>
        <taxon>Thermodesulfobacteriota</taxon>
        <taxon>Desulfobacteria</taxon>
        <taxon>Desulfobacterales</taxon>
        <taxon>Desulfosarcinaceae</taxon>
        <taxon>Desulfosarcina</taxon>
    </lineage>
</organism>
<dbReference type="RefSeq" id="WP_155305233.1">
    <property type="nucleotide sequence ID" value="NZ_AP021875.1"/>
</dbReference>
<sequence length="97" mass="11808">MNGKHYYVYILCNKRNGTLYTGITSNLIKCIWQHKNEAVEGFTKQYGLKCLVHFEQYQDVKEALLREKRIKKWNRQWKINLIEQNNPNWDDLYQKLV</sequence>
<dbReference type="InterPro" id="IPR050190">
    <property type="entry name" value="UPF0213_domain"/>
</dbReference>
<evidence type="ECO:0000259" key="2">
    <source>
        <dbReference type="PROSITE" id="PS50164"/>
    </source>
</evidence>
<dbReference type="PANTHER" id="PTHR34477:SF5">
    <property type="entry name" value="BSL5627 PROTEIN"/>
    <property type="match status" value="1"/>
</dbReference>
<dbReference type="Gene3D" id="3.40.1440.10">
    <property type="entry name" value="GIY-YIG endonuclease"/>
    <property type="match status" value="1"/>
</dbReference>
<protein>
    <submittedName>
        <fullName evidence="3">Nuclease</fullName>
    </submittedName>
</protein>
<dbReference type="InterPro" id="IPR035901">
    <property type="entry name" value="GIY-YIG_endonuc_sf"/>
</dbReference>
<proteinExistence type="inferred from homology"/>
<evidence type="ECO:0000313" key="4">
    <source>
        <dbReference type="Proteomes" id="UP000427769"/>
    </source>
</evidence>
<dbReference type="CDD" id="cd10448">
    <property type="entry name" value="GIY-YIG_unchar_3"/>
    <property type="match status" value="1"/>
</dbReference>
<evidence type="ECO:0000313" key="3">
    <source>
        <dbReference type="EMBL" id="BBO76406.1"/>
    </source>
</evidence>
<dbReference type="Proteomes" id="UP000427769">
    <property type="component" value="Chromosome"/>
</dbReference>
<dbReference type="KEGG" id="dwd:DSCW_38230"/>
<comment type="similarity">
    <text evidence="1">Belongs to the UPF0213 family.</text>
</comment>
<dbReference type="OrthoDB" id="9807770at2"/>
<dbReference type="EMBL" id="AP021875">
    <property type="protein sequence ID" value="BBO76406.1"/>
    <property type="molecule type" value="Genomic_DNA"/>
</dbReference>
<dbReference type="PROSITE" id="PS50164">
    <property type="entry name" value="GIY_YIG"/>
    <property type="match status" value="1"/>
</dbReference>
<keyword evidence="4" id="KW-1185">Reference proteome</keyword>
<accession>A0A5K7Z3S5</accession>
<dbReference type="AlphaFoldDB" id="A0A5K7Z3S5"/>
<dbReference type="Pfam" id="PF01541">
    <property type="entry name" value="GIY-YIG"/>
    <property type="match status" value="1"/>
</dbReference>
<dbReference type="PANTHER" id="PTHR34477">
    <property type="entry name" value="UPF0213 PROTEIN YHBQ"/>
    <property type="match status" value="1"/>
</dbReference>
<reference evidence="3 4" key="1">
    <citation type="submission" date="2019-11" db="EMBL/GenBank/DDBJ databases">
        <title>Comparative genomics of hydrocarbon-degrading Desulfosarcina strains.</title>
        <authorList>
            <person name="Watanabe M."/>
            <person name="Kojima H."/>
            <person name="Fukui M."/>
        </authorList>
    </citation>
    <scope>NUCLEOTIDE SEQUENCE [LARGE SCALE GENOMIC DNA]</scope>
    <source>
        <strain evidence="3 4">PP31</strain>
    </source>
</reference>